<gene>
    <name evidence="2" type="ORF">CC86DRAFT_412652</name>
</gene>
<sequence>MSDTENTKGKGRSGPGASWSDHEVLVYVLSAIEFSGVKVDYPNAPTPAGRNIRGCTQKISKVKIAYRTEIEAIKNGKPFEAAVEATPKKAAGGRKRKAANGEDSEETPTKKGGRAKKEKVVESDDEPTVKDEPEGEDAIEEEIADYI</sequence>
<evidence type="ECO:0000256" key="1">
    <source>
        <dbReference type="SAM" id="MobiDB-lite"/>
    </source>
</evidence>
<dbReference type="AlphaFoldDB" id="A0A6A6ZFF2"/>
<feature type="compositionally biased region" description="Acidic residues" evidence="1">
    <location>
        <begin position="133"/>
        <end position="147"/>
    </location>
</feature>
<dbReference type="OrthoDB" id="3788144at2759"/>
<name>A0A6A6ZFF2_9PLEO</name>
<dbReference type="EMBL" id="MU006243">
    <property type="protein sequence ID" value="KAF2819726.1"/>
    <property type="molecule type" value="Genomic_DNA"/>
</dbReference>
<reference evidence="2" key="1">
    <citation type="journal article" date="2020" name="Stud. Mycol.">
        <title>101 Dothideomycetes genomes: a test case for predicting lifestyles and emergence of pathogens.</title>
        <authorList>
            <person name="Haridas S."/>
            <person name="Albert R."/>
            <person name="Binder M."/>
            <person name="Bloem J."/>
            <person name="Labutti K."/>
            <person name="Salamov A."/>
            <person name="Andreopoulos B."/>
            <person name="Baker S."/>
            <person name="Barry K."/>
            <person name="Bills G."/>
            <person name="Bluhm B."/>
            <person name="Cannon C."/>
            <person name="Castanera R."/>
            <person name="Culley D."/>
            <person name="Daum C."/>
            <person name="Ezra D."/>
            <person name="Gonzalez J."/>
            <person name="Henrissat B."/>
            <person name="Kuo A."/>
            <person name="Liang C."/>
            <person name="Lipzen A."/>
            <person name="Lutzoni F."/>
            <person name="Magnuson J."/>
            <person name="Mondo S."/>
            <person name="Nolan M."/>
            <person name="Ohm R."/>
            <person name="Pangilinan J."/>
            <person name="Park H.-J."/>
            <person name="Ramirez L."/>
            <person name="Alfaro M."/>
            <person name="Sun H."/>
            <person name="Tritt A."/>
            <person name="Yoshinaga Y."/>
            <person name="Zwiers L.-H."/>
            <person name="Turgeon B."/>
            <person name="Goodwin S."/>
            <person name="Spatafora J."/>
            <person name="Crous P."/>
            <person name="Grigoriev I."/>
        </authorList>
    </citation>
    <scope>NUCLEOTIDE SEQUENCE</scope>
    <source>
        <strain evidence="2">CBS 113818</strain>
    </source>
</reference>
<keyword evidence="3" id="KW-1185">Reference proteome</keyword>
<organism evidence="2 3">
    <name type="scientific">Ophiobolus disseminans</name>
    <dbReference type="NCBI Taxonomy" id="1469910"/>
    <lineage>
        <taxon>Eukaryota</taxon>
        <taxon>Fungi</taxon>
        <taxon>Dikarya</taxon>
        <taxon>Ascomycota</taxon>
        <taxon>Pezizomycotina</taxon>
        <taxon>Dothideomycetes</taxon>
        <taxon>Pleosporomycetidae</taxon>
        <taxon>Pleosporales</taxon>
        <taxon>Pleosporineae</taxon>
        <taxon>Phaeosphaeriaceae</taxon>
        <taxon>Ophiobolus</taxon>
    </lineage>
</organism>
<feature type="compositionally biased region" description="Basic and acidic residues" evidence="1">
    <location>
        <begin position="118"/>
        <end position="132"/>
    </location>
</feature>
<protein>
    <submittedName>
        <fullName evidence="2">Uncharacterized protein</fullName>
    </submittedName>
</protein>
<evidence type="ECO:0000313" key="3">
    <source>
        <dbReference type="Proteomes" id="UP000799424"/>
    </source>
</evidence>
<accession>A0A6A6ZFF2</accession>
<dbReference type="Proteomes" id="UP000799424">
    <property type="component" value="Unassembled WGS sequence"/>
</dbReference>
<feature type="region of interest" description="Disordered" evidence="1">
    <location>
        <begin position="77"/>
        <end position="147"/>
    </location>
</feature>
<evidence type="ECO:0000313" key="2">
    <source>
        <dbReference type="EMBL" id="KAF2819726.1"/>
    </source>
</evidence>
<proteinExistence type="predicted"/>